<evidence type="ECO:0000256" key="4">
    <source>
        <dbReference type="ARBA" id="ARBA00022889"/>
    </source>
</evidence>
<dbReference type="InterPro" id="IPR007007">
    <property type="entry name" value="Ninjurin"/>
</dbReference>
<reference evidence="9" key="1">
    <citation type="submission" date="2015-09" db="EMBL/GenBank/DDBJ databases">
        <title>Scylla olivacea transcriptome.</title>
        <authorList>
            <person name="Ikhwanuddin M."/>
        </authorList>
    </citation>
    <scope>NUCLEOTIDE SEQUENCE</scope>
</reference>
<dbReference type="AlphaFoldDB" id="A0A0N7ZCK5"/>
<evidence type="ECO:0000256" key="8">
    <source>
        <dbReference type="SAM" id="Phobius"/>
    </source>
</evidence>
<organism evidence="9">
    <name type="scientific">Scylla olivacea</name>
    <name type="common">Orange mud crab</name>
    <name type="synonym">Cancer olivacea</name>
    <dbReference type="NCBI Taxonomy" id="85551"/>
    <lineage>
        <taxon>Eukaryota</taxon>
        <taxon>Metazoa</taxon>
        <taxon>Ecdysozoa</taxon>
        <taxon>Arthropoda</taxon>
        <taxon>Crustacea</taxon>
        <taxon>Multicrustacea</taxon>
        <taxon>Malacostraca</taxon>
        <taxon>Eumalacostraca</taxon>
        <taxon>Eucarida</taxon>
        <taxon>Decapoda</taxon>
        <taxon>Pleocyemata</taxon>
        <taxon>Brachyura</taxon>
        <taxon>Eubrachyura</taxon>
        <taxon>Portunoidea</taxon>
        <taxon>Portunidae</taxon>
        <taxon>Portuninae</taxon>
        <taxon>Scylla</taxon>
    </lineage>
</organism>
<dbReference type="GO" id="GO:0042246">
    <property type="term" value="P:tissue regeneration"/>
    <property type="evidence" value="ECO:0007669"/>
    <property type="project" value="InterPro"/>
</dbReference>
<keyword evidence="6 8" id="KW-0472">Membrane</keyword>
<evidence type="ECO:0000256" key="1">
    <source>
        <dbReference type="ARBA" id="ARBA00004141"/>
    </source>
</evidence>
<keyword evidence="3 8" id="KW-0812">Transmembrane</keyword>
<dbReference type="PANTHER" id="PTHR12316:SF17">
    <property type="entry name" value="NINJURIN C, ISOFORM D"/>
    <property type="match status" value="1"/>
</dbReference>
<evidence type="ECO:0000256" key="7">
    <source>
        <dbReference type="SAM" id="MobiDB-lite"/>
    </source>
</evidence>
<dbReference type="Pfam" id="PF04923">
    <property type="entry name" value="Ninjurin"/>
    <property type="match status" value="1"/>
</dbReference>
<keyword evidence="5 8" id="KW-1133">Transmembrane helix</keyword>
<evidence type="ECO:0008006" key="10">
    <source>
        <dbReference type="Google" id="ProtNLM"/>
    </source>
</evidence>
<protein>
    <recommendedName>
        <fullName evidence="10">Ninjurin-1</fullName>
    </recommendedName>
</protein>
<feature type="transmembrane region" description="Helical" evidence="8">
    <location>
        <begin position="163"/>
        <end position="183"/>
    </location>
</feature>
<feature type="region of interest" description="Disordered" evidence="7">
    <location>
        <begin position="1"/>
        <end position="74"/>
    </location>
</feature>
<feature type="transmembrane region" description="Helical" evidence="8">
    <location>
        <begin position="119"/>
        <end position="143"/>
    </location>
</feature>
<feature type="compositionally biased region" description="Basic and acidic residues" evidence="7">
    <location>
        <begin position="21"/>
        <end position="38"/>
    </location>
</feature>
<sequence>MPRELRRRPNMSNTELAPIADTRETEAEEFGPNHHPIESEDDGIDDGFGPAPPTNGVPRRSPHPGTYTPTGRRPLDVNLYATKKTVAQGMMDLALLTANANQLRYVLESGKFGNPGANYYISLTLIGLSIAMQLIIGVALIFLGRYNVSREHHAQKADKLNNWVVLGVFIITVINVFISSFSIEPFHGVDPVLLRKAMDSKMPPADATERISNIDGL</sequence>
<keyword evidence="4" id="KW-0130">Cell adhesion</keyword>
<evidence type="ECO:0000256" key="6">
    <source>
        <dbReference type="ARBA" id="ARBA00023136"/>
    </source>
</evidence>
<accession>A0A0N7ZCK5</accession>
<comment type="similarity">
    <text evidence="2">Belongs to the ninjurin family.</text>
</comment>
<dbReference type="GO" id="GO:0016020">
    <property type="term" value="C:membrane"/>
    <property type="evidence" value="ECO:0007669"/>
    <property type="project" value="UniProtKB-SubCell"/>
</dbReference>
<dbReference type="PANTHER" id="PTHR12316">
    <property type="entry name" value="NINJURIN-RELATED"/>
    <property type="match status" value="1"/>
</dbReference>
<name>A0A0N7ZCK5_SCYOL</name>
<dbReference type="EMBL" id="GDRN01065353">
    <property type="protein sequence ID" value="JAI64704.1"/>
    <property type="molecule type" value="Transcribed_RNA"/>
</dbReference>
<evidence type="ECO:0000256" key="2">
    <source>
        <dbReference type="ARBA" id="ARBA00008141"/>
    </source>
</evidence>
<proteinExistence type="inferred from homology"/>
<comment type="subcellular location">
    <subcellularLocation>
        <location evidence="1">Membrane</location>
        <topology evidence="1">Multi-pass membrane protein</topology>
    </subcellularLocation>
</comment>
<evidence type="ECO:0000256" key="3">
    <source>
        <dbReference type="ARBA" id="ARBA00022692"/>
    </source>
</evidence>
<evidence type="ECO:0000256" key="5">
    <source>
        <dbReference type="ARBA" id="ARBA00022989"/>
    </source>
</evidence>
<evidence type="ECO:0000313" key="9">
    <source>
        <dbReference type="EMBL" id="JAI64704.1"/>
    </source>
</evidence>
<dbReference type="GO" id="GO:0007155">
    <property type="term" value="P:cell adhesion"/>
    <property type="evidence" value="ECO:0007669"/>
    <property type="project" value="UniProtKB-KW"/>
</dbReference>